<keyword evidence="5 6" id="KW-0472">Membrane</keyword>
<dbReference type="EMBL" id="CP042382">
    <property type="protein sequence ID" value="QEA39265.1"/>
    <property type="molecule type" value="Genomic_DNA"/>
</dbReference>
<evidence type="ECO:0000256" key="6">
    <source>
        <dbReference type="SAM" id="Phobius"/>
    </source>
</evidence>
<reference evidence="7 8" key="1">
    <citation type="submission" date="2019-06" db="EMBL/GenBank/DDBJ databases">
        <title>Genome analyses of bacteria isolated from kimchi.</title>
        <authorList>
            <person name="Lee S."/>
            <person name="Ahn S."/>
            <person name="Roh S."/>
        </authorList>
    </citation>
    <scope>NUCLEOTIDE SEQUENCE [LARGE SCALE GENOMIC DNA]</scope>
    <source>
        <strain evidence="7 8">CBA4606</strain>
    </source>
</reference>
<evidence type="ECO:0000256" key="5">
    <source>
        <dbReference type="ARBA" id="ARBA00023136"/>
    </source>
</evidence>
<keyword evidence="3 6" id="KW-0812">Transmembrane</keyword>
<keyword evidence="4 6" id="KW-1133">Transmembrane helix</keyword>
<protein>
    <submittedName>
        <fullName evidence="7">Uncharacterized protein</fullName>
    </submittedName>
</protein>
<sequence>MHKTLPGARRLIITWGILMGLTLISMLSAQLFETGWQALPLWGALLILISTGFKAHQVLMVYLNLRTSTPGWKGAFVGLALLTLALILSGYLAARYQLLG</sequence>
<dbReference type="Proteomes" id="UP000321272">
    <property type="component" value="Chromosome"/>
</dbReference>
<evidence type="ECO:0000256" key="1">
    <source>
        <dbReference type="ARBA" id="ARBA00004651"/>
    </source>
</evidence>
<dbReference type="InterPro" id="IPR005171">
    <property type="entry name" value="Cyt_c_oxidase_su4_prok"/>
</dbReference>
<gene>
    <name evidence="7" type="ORF">FGL86_09385</name>
</gene>
<evidence type="ECO:0000313" key="7">
    <source>
        <dbReference type="EMBL" id="QEA39265.1"/>
    </source>
</evidence>
<dbReference type="Pfam" id="PF03626">
    <property type="entry name" value="COX4_pro"/>
    <property type="match status" value="1"/>
</dbReference>
<dbReference type="OrthoDB" id="5796647at2"/>
<organism evidence="7 8">
    <name type="scientific">Pistricoccus aurantiacus</name>
    <dbReference type="NCBI Taxonomy" id="1883414"/>
    <lineage>
        <taxon>Bacteria</taxon>
        <taxon>Pseudomonadati</taxon>
        <taxon>Pseudomonadota</taxon>
        <taxon>Gammaproteobacteria</taxon>
        <taxon>Oceanospirillales</taxon>
        <taxon>Halomonadaceae</taxon>
        <taxon>Pistricoccus</taxon>
    </lineage>
</organism>
<keyword evidence="8" id="KW-1185">Reference proteome</keyword>
<name>A0A5B8SUR5_9GAMM</name>
<evidence type="ECO:0000256" key="3">
    <source>
        <dbReference type="ARBA" id="ARBA00022692"/>
    </source>
</evidence>
<evidence type="ECO:0000256" key="2">
    <source>
        <dbReference type="ARBA" id="ARBA00022475"/>
    </source>
</evidence>
<feature type="transmembrane region" description="Helical" evidence="6">
    <location>
        <begin position="12"/>
        <end position="32"/>
    </location>
</feature>
<evidence type="ECO:0000313" key="8">
    <source>
        <dbReference type="Proteomes" id="UP000321272"/>
    </source>
</evidence>
<keyword evidence="2" id="KW-1003">Cell membrane</keyword>
<dbReference type="AlphaFoldDB" id="A0A5B8SUR5"/>
<accession>A0A5B8SUR5</accession>
<proteinExistence type="predicted"/>
<dbReference type="KEGG" id="paur:FGL86_09385"/>
<evidence type="ECO:0000256" key="4">
    <source>
        <dbReference type="ARBA" id="ARBA00022989"/>
    </source>
</evidence>
<dbReference type="RefSeq" id="WP_147184317.1">
    <property type="nucleotide sequence ID" value="NZ_CP042382.1"/>
</dbReference>
<feature type="transmembrane region" description="Helical" evidence="6">
    <location>
        <begin position="75"/>
        <end position="94"/>
    </location>
</feature>
<feature type="transmembrane region" description="Helical" evidence="6">
    <location>
        <begin position="38"/>
        <end position="63"/>
    </location>
</feature>
<dbReference type="GO" id="GO:0005886">
    <property type="term" value="C:plasma membrane"/>
    <property type="evidence" value="ECO:0007669"/>
    <property type="project" value="UniProtKB-SubCell"/>
</dbReference>
<comment type="subcellular location">
    <subcellularLocation>
        <location evidence="1">Cell membrane</location>
        <topology evidence="1">Multi-pass membrane protein</topology>
    </subcellularLocation>
</comment>